<dbReference type="GO" id="GO:0016226">
    <property type="term" value="P:iron-sulfur cluster assembly"/>
    <property type="evidence" value="ECO:0007669"/>
    <property type="project" value="InterPro"/>
</dbReference>
<gene>
    <name evidence="13" type="ORF">Cboi02_000466800</name>
</gene>
<name>A0A9W6WIN9_CANBO</name>
<dbReference type="GO" id="GO:0008198">
    <property type="term" value="F:ferrous iron binding"/>
    <property type="evidence" value="ECO:0007669"/>
    <property type="project" value="TreeGrafter"/>
</dbReference>
<dbReference type="Pfam" id="PF01491">
    <property type="entry name" value="Frataxin_Cyay"/>
    <property type="match status" value="1"/>
</dbReference>
<evidence type="ECO:0000256" key="1">
    <source>
        <dbReference type="ARBA" id="ARBA00004173"/>
    </source>
</evidence>
<dbReference type="EC" id="1.16.3.1" evidence="3"/>
<evidence type="ECO:0000256" key="10">
    <source>
        <dbReference type="ARBA" id="ARBA00023065"/>
    </source>
</evidence>
<dbReference type="SUPFAM" id="SSF55387">
    <property type="entry name" value="Frataxin/Nqo15-like"/>
    <property type="match status" value="1"/>
</dbReference>
<evidence type="ECO:0000313" key="13">
    <source>
        <dbReference type="EMBL" id="GME75129.1"/>
    </source>
</evidence>
<dbReference type="GO" id="GO:0005739">
    <property type="term" value="C:mitochondrion"/>
    <property type="evidence" value="ECO:0007669"/>
    <property type="project" value="UniProtKB-SubCell"/>
</dbReference>
<keyword evidence="4" id="KW-0409">Iron storage</keyword>
<dbReference type="PANTHER" id="PTHR16821:SF2">
    <property type="entry name" value="FRATAXIN, MITOCHONDRIAL"/>
    <property type="match status" value="1"/>
</dbReference>
<evidence type="ECO:0000256" key="8">
    <source>
        <dbReference type="ARBA" id="ARBA00023002"/>
    </source>
</evidence>
<accession>A0A9W6WIN9</accession>
<keyword evidence="5" id="KW-0813">Transport</keyword>
<dbReference type="Proteomes" id="UP001165120">
    <property type="component" value="Unassembled WGS sequence"/>
</dbReference>
<dbReference type="GO" id="GO:0034986">
    <property type="term" value="F:iron chaperone activity"/>
    <property type="evidence" value="ECO:0007669"/>
    <property type="project" value="TreeGrafter"/>
</dbReference>
<dbReference type="PANTHER" id="PTHR16821">
    <property type="entry name" value="FRATAXIN"/>
    <property type="match status" value="1"/>
</dbReference>
<organism evidence="13 14">
    <name type="scientific">Candida boidinii</name>
    <name type="common">Yeast</name>
    <dbReference type="NCBI Taxonomy" id="5477"/>
    <lineage>
        <taxon>Eukaryota</taxon>
        <taxon>Fungi</taxon>
        <taxon>Dikarya</taxon>
        <taxon>Ascomycota</taxon>
        <taxon>Saccharomycotina</taxon>
        <taxon>Pichiomycetes</taxon>
        <taxon>Pichiales</taxon>
        <taxon>Pichiaceae</taxon>
        <taxon>Ogataea</taxon>
        <taxon>Ogataea/Candida clade</taxon>
    </lineage>
</organism>
<dbReference type="NCBIfam" id="TIGR03421">
    <property type="entry name" value="FeS_CyaY"/>
    <property type="match status" value="1"/>
</dbReference>
<keyword evidence="6" id="KW-0410">Iron transport</keyword>
<keyword evidence="8" id="KW-0560">Oxidoreductase</keyword>
<dbReference type="GO" id="GO:0006879">
    <property type="term" value="P:intracellular iron ion homeostasis"/>
    <property type="evidence" value="ECO:0007669"/>
    <property type="project" value="UniProtKB-KW"/>
</dbReference>
<dbReference type="EMBL" id="BSXN01001967">
    <property type="protein sequence ID" value="GME75129.1"/>
    <property type="molecule type" value="Genomic_DNA"/>
</dbReference>
<dbReference type="Gene3D" id="3.30.920.10">
    <property type="entry name" value="Frataxin/CyaY"/>
    <property type="match status" value="1"/>
</dbReference>
<comment type="caution">
    <text evidence="13">The sequence shown here is derived from an EMBL/GenBank/DDBJ whole genome shotgun (WGS) entry which is preliminary data.</text>
</comment>
<reference evidence="13" key="1">
    <citation type="submission" date="2023-04" db="EMBL/GenBank/DDBJ databases">
        <title>Candida boidinii NBRC 10035.</title>
        <authorList>
            <person name="Ichikawa N."/>
            <person name="Sato H."/>
            <person name="Tonouchi N."/>
        </authorList>
    </citation>
    <scope>NUCLEOTIDE SEQUENCE</scope>
    <source>
        <strain evidence="13">NBRC 10035</strain>
    </source>
</reference>
<dbReference type="NCBIfam" id="TIGR03422">
    <property type="entry name" value="mito_frataxin"/>
    <property type="match status" value="1"/>
</dbReference>
<comment type="catalytic activity">
    <reaction evidence="12">
        <text>4 Fe(2+) + O2 + 4 H(+) = 4 Fe(3+) + 2 H2O</text>
        <dbReference type="Rhea" id="RHEA:11148"/>
        <dbReference type="ChEBI" id="CHEBI:15377"/>
        <dbReference type="ChEBI" id="CHEBI:15378"/>
        <dbReference type="ChEBI" id="CHEBI:15379"/>
        <dbReference type="ChEBI" id="CHEBI:29033"/>
        <dbReference type="ChEBI" id="CHEBI:29034"/>
        <dbReference type="EC" id="1.16.3.1"/>
    </reaction>
</comment>
<evidence type="ECO:0000256" key="2">
    <source>
        <dbReference type="ARBA" id="ARBA00008183"/>
    </source>
</evidence>
<keyword evidence="9" id="KW-0408">Iron</keyword>
<comment type="similarity">
    <text evidence="2">Belongs to the frataxin family.</text>
</comment>
<dbReference type="AlphaFoldDB" id="A0A9W6WIN9"/>
<keyword evidence="7" id="KW-0809">Transit peptide</keyword>
<evidence type="ECO:0000256" key="6">
    <source>
        <dbReference type="ARBA" id="ARBA00022496"/>
    </source>
</evidence>
<keyword evidence="14" id="KW-1185">Reference proteome</keyword>
<evidence type="ECO:0000256" key="5">
    <source>
        <dbReference type="ARBA" id="ARBA00022448"/>
    </source>
</evidence>
<dbReference type="GO" id="GO:0006826">
    <property type="term" value="P:iron ion transport"/>
    <property type="evidence" value="ECO:0007669"/>
    <property type="project" value="UniProtKB-KW"/>
</dbReference>
<dbReference type="GO" id="GO:0004322">
    <property type="term" value="F:ferroxidase activity"/>
    <property type="evidence" value="ECO:0007669"/>
    <property type="project" value="UniProtKB-EC"/>
</dbReference>
<evidence type="ECO:0000256" key="3">
    <source>
        <dbReference type="ARBA" id="ARBA00013107"/>
    </source>
</evidence>
<sequence length="197" mass="22288">MKVSTTASRTVSRLISSVAKRNIGYYAARSATSIVPLINKSKNASNNWNQTTIVSQLKTQQVHQVRFNSITTSTDGSDVPDSVLNLSIDDYHFHADETIELMYNDLDEFFINNDLPHEVEENSGILTITIKGVGEYFINKQPPNKQIWLSSPISGPKRFDYLDGEWTCLRDNTKLKDIIQDEVAENVDSSFQFSETF</sequence>
<dbReference type="SMART" id="SM01219">
    <property type="entry name" value="Frataxin_Cyay"/>
    <property type="match status" value="1"/>
</dbReference>
<proteinExistence type="inferred from homology"/>
<evidence type="ECO:0000256" key="4">
    <source>
        <dbReference type="ARBA" id="ARBA00022434"/>
    </source>
</evidence>
<dbReference type="InterPro" id="IPR017789">
    <property type="entry name" value="Frataxin"/>
</dbReference>
<evidence type="ECO:0000256" key="11">
    <source>
        <dbReference type="ARBA" id="ARBA00023128"/>
    </source>
</evidence>
<keyword evidence="10" id="KW-0406">Ion transport</keyword>
<dbReference type="PROSITE" id="PS50810">
    <property type="entry name" value="FRATAXIN_2"/>
    <property type="match status" value="1"/>
</dbReference>
<protein>
    <recommendedName>
        <fullName evidence="3">ferroxidase</fullName>
        <ecNumber evidence="3">1.16.3.1</ecNumber>
    </recommendedName>
</protein>
<dbReference type="InterPro" id="IPR036524">
    <property type="entry name" value="Frataxin/CyaY_sf"/>
</dbReference>
<evidence type="ECO:0000256" key="7">
    <source>
        <dbReference type="ARBA" id="ARBA00022946"/>
    </source>
</evidence>
<dbReference type="GO" id="GO:0051537">
    <property type="term" value="F:2 iron, 2 sulfur cluster binding"/>
    <property type="evidence" value="ECO:0007669"/>
    <property type="project" value="TreeGrafter"/>
</dbReference>
<keyword evidence="11" id="KW-0496">Mitochondrion</keyword>
<dbReference type="GO" id="GO:0008199">
    <property type="term" value="F:ferric iron binding"/>
    <property type="evidence" value="ECO:0007669"/>
    <property type="project" value="InterPro"/>
</dbReference>
<comment type="subcellular location">
    <subcellularLocation>
        <location evidence="1">Mitochondrion</location>
    </subcellularLocation>
</comment>
<dbReference type="InterPro" id="IPR002908">
    <property type="entry name" value="Frataxin/CyaY"/>
</dbReference>
<evidence type="ECO:0000313" key="14">
    <source>
        <dbReference type="Proteomes" id="UP001165120"/>
    </source>
</evidence>
<evidence type="ECO:0000256" key="9">
    <source>
        <dbReference type="ARBA" id="ARBA00023004"/>
    </source>
</evidence>
<evidence type="ECO:0000256" key="12">
    <source>
        <dbReference type="ARBA" id="ARBA00047990"/>
    </source>
</evidence>